<feature type="transmembrane region" description="Helical" evidence="7">
    <location>
        <begin position="218"/>
        <end position="236"/>
    </location>
</feature>
<evidence type="ECO:0000256" key="7">
    <source>
        <dbReference type="SAM" id="Phobius"/>
    </source>
</evidence>
<keyword evidence="3 6" id="KW-0812">Transmembrane</keyword>
<keyword evidence="4 7" id="KW-1133">Transmembrane helix</keyword>
<feature type="transmembrane region" description="Helical" evidence="7">
    <location>
        <begin position="195"/>
        <end position="211"/>
    </location>
</feature>
<dbReference type="PANTHER" id="PTHR30477">
    <property type="entry name" value="ABC-TRANSPORTER METAL-BINDING PROTEIN"/>
    <property type="match status" value="1"/>
</dbReference>
<dbReference type="Pfam" id="PF00950">
    <property type="entry name" value="ABC-3"/>
    <property type="match status" value="1"/>
</dbReference>
<dbReference type="OrthoDB" id="9798540at2"/>
<organism evidence="8 9">
    <name type="scientific">Acholeplasma brassicae</name>
    <dbReference type="NCBI Taxonomy" id="61635"/>
    <lineage>
        <taxon>Bacteria</taxon>
        <taxon>Bacillati</taxon>
        <taxon>Mycoplasmatota</taxon>
        <taxon>Mollicutes</taxon>
        <taxon>Acholeplasmatales</taxon>
        <taxon>Acholeplasmataceae</taxon>
        <taxon>Acholeplasma</taxon>
    </lineage>
</organism>
<comment type="subcellular location">
    <subcellularLocation>
        <location evidence="6">Cell membrane</location>
        <topology evidence="6">Multi-pass membrane protein</topology>
    </subcellularLocation>
    <subcellularLocation>
        <location evidence="1">Membrane</location>
        <topology evidence="1">Multi-pass membrane protein</topology>
    </subcellularLocation>
</comment>
<dbReference type="InterPro" id="IPR001626">
    <property type="entry name" value="ABC_TroCD"/>
</dbReference>
<evidence type="ECO:0000313" key="8">
    <source>
        <dbReference type="EMBL" id="CCV65623.1"/>
    </source>
</evidence>
<dbReference type="PANTHER" id="PTHR30477:SF0">
    <property type="entry name" value="METAL TRANSPORT SYSTEM MEMBRANE PROTEIN TM_0125-RELATED"/>
    <property type="match status" value="1"/>
</dbReference>
<reference evidence="8 9" key="1">
    <citation type="journal article" date="2013" name="J. Mol. Microbiol. Biotechnol.">
        <title>Analysis of the Complete Genomes of Acholeplasma brassicae , A. palmae and A. laidlawii and Their Comparison to the Obligate Parasites from ' Candidatus Phytoplasma'.</title>
        <authorList>
            <person name="Kube M."/>
            <person name="Siewert C."/>
            <person name="Migdoll A.M."/>
            <person name="Duduk B."/>
            <person name="Holz S."/>
            <person name="Rabus R."/>
            <person name="Seemuller E."/>
            <person name="Mitrovic J."/>
            <person name="Muller I."/>
            <person name="Buttner C."/>
            <person name="Reinhardt R."/>
        </authorList>
    </citation>
    <scope>NUCLEOTIDE SEQUENCE [LARGE SCALE GENOMIC DNA]</scope>
    <source>
        <strain evidence="9">0502</strain>
    </source>
</reference>
<dbReference type="AlphaFoldDB" id="U4KRC2"/>
<dbReference type="SUPFAM" id="SSF81345">
    <property type="entry name" value="ABC transporter involved in vitamin B12 uptake, BtuC"/>
    <property type="match status" value="1"/>
</dbReference>
<feature type="transmembrane region" description="Helical" evidence="7">
    <location>
        <begin position="12"/>
        <end position="31"/>
    </location>
</feature>
<feature type="transmembrane region" description="Helical" evidence="7">
    <location>
        <begin position="63"/>
        <end position="80"/>
    </location>
</feature>
<feature type="transmembrane region" description="Helical" evidence="7">
    <location>
        <begin position="170"/>
        <end position="189"/>
    </location>
</feature>
<evidence type="ECO:0000256" key="4">
    <source>
        <dbReference type="ARBA" id="ARBA00022989"/>
    </source>
</evidence>
<proteinExistence type="inferred from homology"/>
<evidence type="ECO:0000256" key="2">
    <source>
        <dbReference type="ARBA" id="ARBA00008034"/>
    </source>
</evidence>
<dbReference type="STRING" id="61635.BN85306020"/>
<evidence type="ECO:0000256" key="3">
    <source>
        <dbReference type="ARBA" id="ARBA00022692"/>
    </source>
</evidence>
<accession>U4KRC2</accession>
<dbReference type="HOGENOM" id="CLU_028808_3_1_14"/>
<dbReference type="RefSeq" id="WP_030004483.1">
    <property type="nucleotide sequence ID" value="NC_022549.1"/>
</dbReference>
<dbReference type="KEGG" id="abra:BN85306020"/>
<protein>
    <submittedName>
        <fullName evidence="8">ABC-type Mn2+/Zn2+ transport systems, permease component</fullName>
    </submittedName>
</protein>
<dbReference type="Proteomes" id="UP000032737">
    <property type="component" value="Chromosome"/>
</dbReference>
<dbReference type="GO" id="GO:0055085">
    <property type="term" value="P:transmembrane transport"/>
    <property type="evidence" value="ECO:0007669"/>
    <property type="project" value="InterPro"/>
</dbReference>
<keyword evidence="5 7" id="KW-0472">Membrane</keyword>
<evidence type="ECO:0000313" key="9">
    <source>
        <dbReference type="Proteomes" id="UP000032737"/>
    </source>
</evidence>
<dbReference type="EMBL" id="FO681348">
    <property type="protein sequence ID" value="CCV65623.1"/>
    <property type="molecule type" value="Genomic_DNA"/>
</dbReference>
<dbReference type="Gene3D" id="1.10.3470.10">
    <property type="entry name" value="ABC transporter involved in vitamin B12 uptake, BtuC"/>
    <property type="match status" value="1"/>
</dbReference>
<evidence type="ECO:0000256" key="1">
    <source>
        <dbReference type="ARBA" id="ARBA00004141"/>
    </source>
</evidence>
<feature type="transmembrane region" description="Helical" evidence="7">
    <location>
        <begin position="132"/>
        <end position="150"/>
    </location>
</feature>
<feature type="transmembrane region" description="Helical" evidence="7">
    <location>
        <begin position="92"/>
        <end position="112"/>
    </location>
</feature>
<evidence type="ECO:0000256" key="6">
    <source>
        <dbReference type="RuleBase" id="RU003943"/>
    </source>
</evidence>
<dbReference type="InterPro" id="IPR037294">
    <property type="entry name" value="ABC_BtuC-like"/>
</dbReference>
<evidence type="ECO:0000256" key="5">
    <source>
        <dbReference type="ARBA" id="ARBA00023136"/>
    </source>
</evidence>
<sequence>MFEIFTWPFMLRAILIGLLLASTTALLSNFLVVTNQALIGDGLAHISFTGIAIGLLFSNEPTIVAIPFAIIAAVIIKRLIRHNDVEGDTAIGLVASVSMAIGLIVISTSKGFNRSVESMLVGSIFSTTYSDVIFALVIFLVAFVFILLSYQKLFSITYDSTYAKFSKINVAFYDYAIAIITAVVIVLGVQTIGTLLISAFIIFPAVSSSLVSKSFKQLIIYSIIINIAVTLIGIISAHYLEIPAGSTIIIVHGILFSILFFIKSIKGRD</sequence>
<keyword evidence="9" id="KW-1185">Reference proteome</keyword>
<name>U4KRC2_9MOLU</name>
<comment type="similarity">
    <text evidence="2 6">Belongs to the ABC-3 integral membrane protein family.</text>
</comment>
<gene>
    <name evidence="8" type="primary">znuB</name>
    <name evidence="8" type="ORF">BN85306020</name>
</gene>
<dbReference type="GO" id="GO:0043190">
    <property type="term" value="C:ATP-binding cassette (ABC) transporter complex"/>
    <property type="evidence" value="ECO:0007669"/>
    <property type="project" value="InterPro"/>
</dbReference>
<feature type="transmembrane region" description="Helical" evidence="7">
    <location>
        <begin position="242"/>
        <end position="262"/>
    </location>
</feature>
<keyword evidence="6" id="KW-0813">Transport</keyword>